<accession>A0ABV5KYX3</accession>
<name>A0ABV5KYX3_9BACL</name>
<evidence type="ECO:0000313" key="7">
    <source>
        <dbReference type="Proteomes" id="UP001589747"/>
    </source>
</evidence>
<dbReference type="PROSITE" id="PS01081">
    <property type="entry name" value="HTH_TETR_1"/>
    <property type="match status" value="1"/>
</dbReference>
<dbReference type="SUPFAM" id="SSF48498">
    <property type="entry name" value="Tetracyclin repressor-like, C-terminal domain"/>
    <property type="match status" value="1"/>
</dbReference>
<dbReference type="PANTHER" id="PTHR47506">
    <property type="entry name" value="TRANSCRIPTIONAL REGULATORY PROTEIN"/>
    <property type="match status" value="1"/>
</dbReference>
<dbReference type="Gene3D" id="1.10.357.10">
    <property type="entry name" value="Tetracycline Repressor, domain 2"/>
    <property type="match status" value="1"/>
</dbReference>
<dbReference type="PRINTS" id="PR00455">
    <property type="entry name" value="HTHTETR"/>
</dbReference>
<dbReference type="PANTHER" id="PTHR47506:SF3">
    <property type="entry name" value="HTH-TYPE TRANSCRIPTIONAL REGULATOR LMRA"/>
    <property type="match status" value="1"/>
</dbReference>
<dbReference type="InterPro" id="IPR001647">
    <property type="entry name" value="HTH_TetR"/>
</dbReference>
<evidence type="ECO:0000313" key="6">
    <source>
        <dbReference type="EMBL" id="MFB9329418.1"/>
    </source>
</evidence>
<dbReference type="EMBL" id="JBHMDO010000042">
    <property type="protein sequence ID" value="MFB9329418.1"/>
    <property type="molecule type" value="Genomic_DNA"/>
</dbReference>
<dbReference type="InterPro" id="IPR011075">
    <property type="entry name" value="TetR_C"/>
</dbReference>
<evidence type="ECO:0000256" key="3">
    <source>
        <dbReference type="ARBA" id="ARBA00023163"/>
    </source>
</evidence>
<keyword evidence="1" id="KW-0805">Transcription regulation</keyword>
<dbReference type="RefSeq" id="WP_377499675.1">
    <property type="nucleotide sequence ID" value="NZ_JBHMDO010000042.1"/>
</dbReference>
<protein>
    <submittedName>
        <fullName evidence="6">TetR/AcrR family transcriptional regulator</fullName>
    </submittedName>
</protein>
<dbReference type="InterPro" id="IPR009057">
    <property type="entry name" value="Homeodomain-like_sf"/>
</dbReference>
<feature type="domain" description="HTH tetR-type" evidence="5">
    <location>
        <begin position="5"/>
        <end position="65"/>
    </location>
</feature>
<evidence type="ECO:0000259" key="5">
    <source>
        <dbReference type="PROSITE" id="PS50977"/>
    </source>
</evidence>
<comment type="caution">
    <text evidence="6">The sequence shown here is derived from an EMBL/GenBank/DDBJ whole genome shotgun (WGS) entry which is preliminary data.</text>
</comment>
<evidence type="ECO:0000256" key="2">
    <source>
        <dbReference type="ARBA" id="ARBA00023125"/>
    </source>
</evidence>
<dbReference type="SUPFAM" id="SSF46689">
    <property type="entry name" value="Homeodomain-like"/>
    <property type="match status" value="1"/>
</dbReference>
<keyword evidence="2 4" id="KW-0238">DNA-binding</keyword>
<keyword evidence="7" id="KW-1185">Reference proteome</keyword>
<gene>
    <name evidence="6" type="ORF">ACFFSY_26060</name>
</gene>
<evidence type="ECO:0000256" key="4">
    <source>
        <dbReference type="PROSITE-ProRule" id="PRU00335"/>
    </source>
</evidence>
<keyword evidence="3" id="KW-0804">Transcription</keyword>
<dbReference type="InterPro" id="IPR023772">
    <property type="entry name" value="DNA-bd_HTH_TetR-type_CS"/>
</dbReference>
<organism evidence="6 7">
    <name type="scientific">Paenibacillus aurantiacus</name>
    <dbReference type="NCBI Taxonomy" id="1936118"/>
    <lineage>
        <taxon>Bacteria</taxon>
        <taxon>Bacillati</taxon>
        <taxon>Bacillota</taxon>
        <taxon>Bacilli</taxon>
        <taxon>Bacillales</taxon>
        <taxon>Paenibacillaceae</taxon>
        <taxon>Paenibacillus</taxon>
    </lineage>
</organism>
<reference evidence="6 7" key="1">
    <citation type="submission" date="2024-09" db="EMBL/GenBank/DDBJ databases">
        <authorList>
            <person name="Sun Q."/>
            <person name="Mori K."/>
        </authorList>
    </citation>
    <scope>NUCLEOTIDE SEQUENCE [LARGE SCALE GENOMIC DNA]</scope>
    <source>
        <strain evidence="6 7">TISTR 2452</strain>
    </source>
</reference>
<sequence length="197" mass="21517">MRKDEQERRQIVMKAAELFNQKGYAASSIQDIMDTTGLTKGGLYRRFANKDEIALEAFDYAGELLLAQLKAAIGEAPTAIDKIMAICGVHADPVDNPPLKGGCPLLNAAVESDDTFPELRDKALTAYELMVGLVRRILEEGIASGEFRNELDSESMASFIVSALEGSVMASGLTRDAKHVGFMMRQVRQLLDGYAVK</sequence>
<proteinExistence type="predicted"/>
<dbReference type="InterPro" id="IPR036271">
    <property type="entry name" value="Tet_transcr_reg_TetR-rel_C_sf"/>
</dbReference>
<evidence type="ECO:0000256" key="1">
    <source>
        <dbReference type="ARBA" id="ARBA00023015"/>
    </source>
</evidence>
<dbReference type="Pfam" id="PF16925">
    <property type="entry name" value="TetR_C_13"/>
    <property type="match status" value="1"/>
</dbReference>
<feature type="DNA-binding region" description="H-T-H motif" evidence="4">
    <location>
        <begin position="28"/>
        <end position="47"/>
    </location>
</feature>
<dbReference type="Pfam" id="PF00440">
    <property type="entry name" value="TetR_N"/>
    <property type="match status" value="1"/>
</dbReference>
<dbReference type="PROSITE" id="PS50977">
    <property type="entry name" value="HTH_TETR_2"/>
    <property type="match status" value="1"/>
</dbReference>
<dbReference type="Proteomes" id="UP001589747">
    <property type="component" value="Unassembled WGS sequence"/>
</dbReference>